<dbReference type="Proteomes" id="UP000019149">
    <property type="component" value="Unassembled WGS sequence"/>
</dbReference>
<evidence type="ECO:0000256" key="2">
    <source>
        <dbReference type="SAM" id="Phobius"/>
    </source>
</evidence>
<evidence type="ECO:0000313" key="4">
    <source>
        <dbReference type="EMBL" id="EUB57542.1"/>
    </source>
</evidence>
<dbReference type="GeneID" id="36343348"/>
<evidence type="ECO:0000256" key="3">
    <source>
        <dbReference type="SAM" id="SignalP"/>
    </source>
</evidence>
<dbReference type="CTD" id="36343348"/>
<feature type="compositionally biased region" description="Acidic residues" evidence="1">
    <location>
        <begin position="163"/>
        <end position="186"/>
    </location>
</feature>
<protein>
    <submittedName>
        <fullName evidence="4">Uncharacterized protein</fullName>
    </submittedName>
</protein>
<gene>
    <name evidence="4" type="ORF">EGR_07633</name>
</gene>
<evidence type="ECO:0000313" key="5">
    <source>
        <dbReference type="Proteomes" id="UP000019149"/>
    </source>
</evidence>
<feature type="chain" id="PRO_5004882160" evidence="3">
    <location>
        <begin position="22"/>
        <end position="272"/>
    </location>
</feature>
<keyword evidence="2" id="KW-0472">Membrane</keyword>
<keyword evidence="2" id="KW-1133">Transmembrane helix</keyword>
<dbReference type="EMBL" id="APAU02000082">
    <property type="protein sequence ID" value="EUB57542.1"/>
    <property type="molecule type" value="Genomic_DNA"/>
</dbReference>
<feature type="region of interest" description="Disordered" evidence="1">
    <location>
        <begin position="154"/>
        <end position="186"/>
    </location>
</feature>
<feature type="transmembrane region" description="Helical" evidence="2">
    <location>
        <begin position="109"/>
        <end position="127"/>
    </location>
</feature>
<organism evidence="4 5">
    <name type="scientific">Echinococcus granulosus</name>
    <name type="common">Hydatid tapeworm</name>
    <dbReference type="NCBI Taxonomy" id="6210"/>
    <lineage>
        <taxon>Eukaryota</taxon>
        <taxon>Metazoa</taxon>
        <taxon>Spiralia</taxon>
        <taxon>Lophotrochozoa</taxon>
        <taxon>Platyhelminthes</taxon>
        <taxon>Cestoda</taxon>
        <taxon>Eucestoda</taxon>
        <taxon>Cyclophyllidea</taxon>
        <taxon>Taeniidae</taxon>
        <taxon>Echinococcus</taxon>
        <taxon>Echinococcus granulosus group</taxon>
    </lineage>
</organism>
<keyword evidence="3" id="KW-0732">Signal</keyword>
<accession>W6UHI5</accession>
<dbReference type="AlphaFoldDB" id="W6UHI5"/>
<comment type="caution">
    <text evidence="4">The sequence shown here is derived from an EMBL/GenBank/DDBJ whole genome shotgun (WGS) entry which is preliminary data.</text>
</comment>
<keyword evidence="5" id="KW-1185">Reference proteome</keyword>
<reference evidence="4 5" key="1">
    <citation type="journal article" date="2013" name="Nat. Genet.">
        <title>The genome of the hydatid tapeworm Echinococcus granulosus.</title>
        <authorList>
            <person name="Zheng H."/>
            <person name="Zhang W."/>
            <person name="Zhang L."/>
            <person name="Zhang Z."/>
            <person name="Li J."/>
            <person name="Lu G."/>
            <person name="Zhu Y."/>
            <person name="Wang Y."/>
            <person name="Huang Y."/>
            <person name="Liu J."/>
            <person name="Kang H."/>
            <person name="Chen J."/>
            <person name="Wang L."/>
            <person name="Chen A."/>
            <person name="Yu S."/>
            <person name="Gao Z."/>
            <person name="Jin L."/>
            <person name="Gu W."/>
            <person name="Wang Z."/>
            <person name="Zhao L."/>
            <person name="Shi B."/>
            <person name="Wen H."/>
            <person name="Lin R."/>
            <person name="Jones M.K."/>
            <person name="Brejova B."/>
            <person name="Vinar T."/>
            <person name="Zhao G."/>
            <person name="McManus D.P."/>
            <person name="Chen Z."/>
            <person name="Zhou Y."/>
            <person name="Wang S."/>
        </authorList>
    </citation>
    <scope>NUCLEOTIDE SEQUENCE [LARGE SCALE GENOMIC DNA]</scope>
</reference>
<keyword evidence="2" id="KW-0812">Transmembrane</keyword>
<proteinExistence type="predicted"/>
<dbReference type="KEGG" id="egl:EGR_07633"/>
<dbReference type="RefSeq" id="XP_024348738.1">
    <property type="nucleotide sequence ID" value="XM_024496882.1"/>
</dbReference>
<feature type="signal peptide" evidence="3">
    <location>
        <begin position="1"/>
        <end position="21"/>
    </location>
</feature>
<name>W6UHI5_ECHGR</name>
<sequence length="272" mass="30725">MKTALIFVTLSLVLFTAWCSAEPKLPSDGIHYMDVLSGSVESADFEEEGKDGEGKDDKLSDSYDSARYKWREQRFHDKCDGEMDDEENDYSWYYEKDLSKYTPNPKMKTPLLIFILSVFLLVAWTNAEHNTEASDDEDEEGHVKYDEDDYYDVLISDDKDTEKEDMEEEEDDEEEEEDIEEVKEDELDEEWYARCSSATAFLPTSSSPNCLAATVPISALIPFNAPVCVVAVASTTMLTLRFFSNPRCCLSAVRSTNATPPVPVIPSAARTA</sequence>
<evidence type="ECO:0000256" key="1">
    <source>
        <dbReference type="SAM" id="MobiDB-lite"/>
    </source>
</evidence>